<keyword evidence="2" id="KW-1185">Reference proteome</keyword>
<name>A0ACC0M669_RHOML</name>
<gene>
    <name evidence="1" type="ORF">RHMOL_Rhmol10G0226700</name>
</gene>
<proteinExistence type="predicted"/>
<organism evidence="1 2">
    <name type="scientific">Rhododendron molle</name>
    <name type="common">Chinese azalea</name>
    <name type="synonym">Azalea mollis</name>
    <dbReference type="NCBI Taxonomy" id="49168"/>
    <lineage>
        <taxon>Eukaryota</taxon>
        <taxon>Viridiplantae</taxon>
        <taxon>Streptophyta</taxon>
        <taxon>Embryophyta</taxon>
        <taxon>Tracheophyta</taxon>
        <taxon>Spermatophyta</taxon>
        <taxon>Magnoliopsida</taxon>
        <taxon>eudicotyledons</taxon>
        <taxon>Gunneridae</taxon>
        <taxon>Pentapetalae</taxon>
        <taxon>asterids</taxon>
        <taxon>Ericales</taxon>
        <taxon>Ericaceae</taxon>
        <taxon>Ericoideae</taxon>
        <taxon>Rhodoreae</taxon>
        <taxon>Rhododendron</taxon>
    </lineage>
</organism>
<evidence type="ECO:0000313" key="1">
    <source>
        <dbReference type="EMBL" id="KAI8536061.1"/>
    </source>
</evidence>
<reference evidence="1" key="1">
    <citation type="submission" date="2022-02" db="EMBL/GenBank/DDBJ databases">
        <title>Plant Genome Project.</title>
        <authorList>
            <person name="Zhang R.-G."/>
        </authorList>
    </citation>
    <scope>NUCLEOTIDE SEQUENCE</scope>
    <source>
        <strain evidence="1">AT1</strain>
    </source>
</reference>
<protein>
    <submittedName>
        <fullName evidence="1">Uncharacterized protein</fullName>
    </submittedName>
</protein>
<dbReference type="Proteomes" id="UP001062846">
    <property type="component" value="Chromosome 10"/>
</dbReference>
<comment type="caution">
    <text evidence="1">The sequence shown here is derived from an EMBL/GenBank/DDBJ whole genome shotgun (WGS) entry which is preliminary data.</text>
</comment>
<accession>A0ACC0M669</accession>
<evidence type="ECO:0000313" key="2">
    <source>
        <dbReference type="Proteomes" id="UP001062846"/>
    </source>
</evidence>
<sequence length="72" mass="8044">MAKRYKTFDGAEEALLKFHEERYALTKLEAKSSTSASALGIQHQINGYWSFVLCIFVGFIACILLGLVLDSE</sequence>
<dbReference type="EMBL" id="CM046397">
    <property type="protein sequence ID" value="KAI8536061.1"/>
    <property type="molecule type" value="Genomic_DNA"/>
</dbReference>